<proteinExistence type="inferred from homology"/>
<evidence type="ECO:0000256" key="10">
    <source>
        <dbReference type="SAM" id="Phobius"/>
    </source>
</evidence>
<evidence type="ECO:0000256" key="9">
    <source>
        <dbReference type="ARBA" id="ARBA00023136"/>
    </source>
</evidence>
<evidence type="ECO:0000256" key="3">
    <source>
        <dbReference type="ARBA" id="ARBA00022475"/>
    </source>
</evidence>
<dbReference type="Gene3D" id="3.30.2390.20">
    <property type="entry name" value="Type VII secretion system EccB, repeat 1 domain"/>
    <property type="match status" value="1"/>
</dbReference>
<feature type="transmembrane region" description="Helical" evidence="10">
    <location>
        <begin position="39"/>
        <end position="61"/>
    </location>
</feature>
<dbReference type="PANTHER" id="PTHR40765">
    <property type="entry name" value="ESX-2 SECRETION SYSTEM ATPASE ECCB2"/>
    <property type="match status" value="1"/>
</dbReference>
<comment type="similarity">
    <text evidence="2">Belongs to the EccB family.</text>
</comment>
<keyword evidence="5" id="KW-0547">Nucleotide-binding</keyword>
<dbReference type="PANTHER" id="PTHR40765:SF2">
    <property type="entry name" value="ESX-2 SECRETION SYSTEM ATPASE ECCB2"/>
    <property type="match status" value="1"/>
</dbReference>
<dbReference type="InterPro" id="IPR044857">
    <property type="entry name" value="T7SS_EccB_R1"/>
</dbReference>
<organism evidence="11 12">
    <name type="scientific">Catenulispora pinistramenti</name>
    <dbReference type="NCBI Taxonomy" id="2705254"/>
    <lineage>
        <taxon>Bacteria</taxon>
        <taxon>Bacillati</taxon>
        <taxon>Actinomycetota</taxon>
        <taxon>Actinomycetes</taxon>
        <taxon>Catenulisporales</taxon>
        <taxon>Catenulisporaceae</taxon>
        <taxon>Catenulispora</taxon>
    </lineage>
</organism>
<evidence type="ECO:0000256" key="4">
    <source>
        <dbReference type="ARBA" id="ARBA00022692"/>
    </source>
</evidence>
<evidence type="ECO:0000256" key="5">
    <source>
        <dbReference type="ARBA" id="ARBA00022741"/>
    </source>
</evidence>
<reference evidence="11 12" key="1">
    <citation type="submission" date="2020-02" db="EMBL/GenBank/DDBJ databases">
        <title>Acidophilic actinobacteria isolated from forest soil.</title>
        <authorList>
            <person name="Golinska P."/>
        </authorList>
    </citation>
    <scope>NUCLEOTIDE SEQUENCE [LARGE SCALE GENOMIC DNA]</scope>
    <source>
        <strain evidence="11 12">NL8</strain>
    </source>
</reference>
<evidence type="ECO:0000313" key="11">
    <source>
        <dbReference type="EMBL" id="MBS2545724.1"/>
    </source>
</evidence>
<accession>A0ABS5KHE7</accession>
<evidence type="ECO:0000256" key="1">
    <source>
        <dbReference type="ARBA" id="ARBA00004162"/>
    </source>
</evidence>
<comment type="caution">
    <text evidence="11">The sequence shown here is derived from an EMBL/GenBank/DDBJ whole genome shotgun (WGS) entry which is preliminary data.</text>
</comment>
<keyword evidence="4 10" id="KW-0812">Transmembrane</keyword>
<name>A0ABS5KHE7_9ACTN</name>
<sequence length="489" mass="49007">MQSRREQLQAHSFIVGRLMSGVATGDIEAPRGPLRRQSVGLSAGVMVAVLLIAGTVVMGFLSPGGSTAWQKANTLVQEKETATRYVYVGGVLHPVLNYASAKLLLGSSMTITSASTSELKGTPHGTAVGIPDAPDALPAASGLTSVPWLVCATSAPDVSGTPRPNVTVAVGGATGASTLDATKGVLVQTPDGAQYLLWQQWRLRIGSAAVAVGLNLTSVAAVPVSAAWVDTIPAGPDLVSPPVPGRGAAGPRIAGQASTIGRLYTVHNVSGPDSTYLALADGLEPITATQAALILADPAEKAAYQGQSPMEIPLGISDLAAAPRLAAAAPVAGSPETPPTMTAAGPGSTPCMSVAFTGTTEPKYTLALTQQSTLDRLLGGPQPPSATATVANRVVVAPDTGMLVRSLPAPPSASVVSGTDYLITDTGAKYPLDGTDVPGLLGYQSAGFELVPPELLDLFATGPALSRAAATQTAPAGAGAPPSAISTGS</sequence>
<evidence type="ECO:0000256" key="8">
    <source>
        <dbReference type="ARBA" id="ARBA00022989"/>
    </source>
</evidence>
<gene>
    <name evidence="11" type="primary">eccB</name>
    <name evidence="11" type="ORF">KGQ19_02460</name>
</gene>
<keyword evidence="3" id="KW-1003">Cell membrane</keyword>
<dbReference type="Pfam" id="PF05108">
    <property type="entry name" value="T7SS_ESX1_EccB"/>
    <property type="match status" value="1"/>
</dbReference>
<evidence type="ECO:0000313" key="12">
    <source>
        <dbReference type="Proteomes" id="UP000730482"/>
    </source>
</evidence>
<evidence type="ECO:0000256" key="6">
    <source>
        <dbReference type="ARBA" id="ARBA00022801"/>
    </source>
</evidence>
<keyword evidence="8 10" id="KW-1133">Transmembrane helix</keyword>
<keyword evidence="9 10" id="KW-0472">Membrane</keyword>
<dbReference type="NCBIfam" id="TIGR03919">
    <property type="entry name" value="T7SS_EccB"/>
    <property type="match status" value="1"/>
</dbReference>
<keyword evidence="6" id="KW-0378">Hydrolase</keyword>
<evidence type="ECO:0000256" key="2">
    <source>
        <dbReference type="ARBA" id="ARBA00008149"/>
    </source>
</evidence>
<evidence type="ECO:0000256" key="7">
    <source>
        <dbReference type="ARBA" id="ARBA00022840"/>
    </source>
</evidence>
<dbReference type="EMBL" id="JAAFYZ010000005">
    <property type="protein sequence ID" value="MBS2545724.1"/>
    <property type="molecule type" value="Genomic_DNA"/>
</dbReference>
<dbReference type="Gene3D" id="2.40.50.910">
    <property type="entry name" value="Type VII secretion system EccB, repeat 3 domain"/>
    <property type="match status" value="1"/>
</dbReference>
<dbReference type="RefSeq" id="WP_212007382.1">
    <property type="nucleotide sequence ID" value="NZ_JAAFYZ010000005.1"/>
</dbReference>
<comment type="subcellular location">
    <subcellularLocation>
        <location evidence="1">Cell membrane</location>
        <topology evidence="1">Single-pass membrane protein</topology>
    </subcellularLocation>
</comment>
<protein>
    <submittedName>
        <fullName evidence="11">Type VII secretion protein EccB</fullName>
    </submittedName>
</protein>
<keyword evidence="12" id="KW-1185">Reference proteome</keyword>
<keyword evidence="7" id="KW-0067">ATP-binding</keyword>
<dbReference type="InterPro" id="IPR007795">
    <property type="entry name" value="T7SS_EccB"/>
</dbReference>
<dbReference type="Proteomes" id="UP000730482">
    <property type="component" value="Unassembled WGS sequence"/>
</dbReference>
<dbReference type="InterPro" id="IPR042485">
    <property type="entry name" value="T7SS_EccB_R3"/>
</dbReference>